<gene>
    <name evidence="1" type="ORF">LAL4801_05729</name>
</gene>
<sequence>MISTEFRQDEIRHFVDVRHKGHDVLMFCIPFAAGRHHFSDHEHARNFIRYLFSKSRGHPVNDKTNLNFLVEYENGKPKARGFNTAPSSILNGFLDRHFPKTDAHRAFFDDGCYVAFAVRLPSGRAYSNFMVHDGEVCVVEEDVIEIIGHVAIDRDQVMESIKPFAERGPIADFDALEDPVDMRAIESCVQGAVTKTLGASSSVLLTASHRDQDDHNPFYHVHRLLTL</sequence>
<evidence type="ECO:0000313" key="2">
    <source>
        <dbReference type="Proteomes" id="UP000048926"/>
    </source>
</evidence>
<dbReference type="EMBL" id="CXST01000006">
    <property type="protein sequence ID" value="CTQ47267.1"/>
    <property type="molecule type" value="Genomic_DNA"/>
</dbReference>
<protein>
    <submittedName>
        <fullName evidence="1">Uncharacterized protein</fullName>
    </submittedName>
</protein>
<proteinExistence type="predicted"/>
<accession>A0A0M6YDE8</accession>
<keyword evidence="2" id="KW-1185">Reference proteome</keyword>
<dbReference type="Proteomes" id="UP000048926">
    <property type="component" value="Unassembled WGS sequence"/>
</dbReference>
<organism evidence="1 2">
    <name type="scientific">Roseibium aggregatum</name>
    <dbReference type="NCBI Taxonomy" id="187304"/>
    <lineage>
        <taxon>Bacteria</taxon>
        <taxon>Pseudomonadati</taxon>
        <taxon>Pseudomonadota</taxon>
        <taxon>Alphaproteobacteria</taxon>
        <taxon>Hyphomicrobiales</taxon>
        <taxon>Stappiaceae</taxon>
        <taxon>Roseibium</taxon>
    </lineage>
</organism>
<dbReference type="OrthoDB" id="9993959at2"/>
<dbReference type="RefSeq" id="WP_145903935.1">
    <property type="nucleotide sequence ID" value="NZ_CXST01000006.1"/>
</dbReference>
<reference evidence="2" key="1">
    <citation type="submission" date="2015-07" db="EMBL/GenBank/DDBJ databases">
        <authorList>
            <person name="Rodrigo-Torres Lidia"/>
            <person name="Arahal R.David."/>
        </authorList>
    </citation>
    <scope>NUCLEOTIDE SEQUENCE [LARGE SCALE GENOMIC DNA]</scope>
    <source>
        <strain evidence="2">CECT 4801</strain>
    </source>
</reference>
<evidence type="ECO:0000313" key="1">
    <source>
        <dbReference type="EMBL" id="CTQ47267.1"/>
    </source>
</evidence>
<dbReference type="AlphaFoldDB" id="A0A0M6YDE8"/>
<name>A0A0M6YDE8_9HYPH</name>